<reference evidence="2 3" key="1">
    <citation type="submission" date="2021-01" db="EMBL/GenBank/DDBJ databases">
        <title>Paenibacillus sp.nov. isolated from the rhizosphere soil of tomato plant.</title>
        <authorList>
            <person name="Thin K.K."/>
            <person name="Zhang X."/>
            <person name="He S."/>
        </authorList>
    </citation>
    <scope>NUCLEOTIDE SEQUENCE [LARGE SCALE GENOMIC DNA]</scope>
    <source>
        <strain evidence="2 3">DXFW5</strain>
    </source>
</reference>
<organism evidence="2 3">
    <name type="scientific">Paenibacillus rhizolycopersici</name>
    <dbReference type="NCBI Taxonomy" id="2780073"/>
    <lineage>
        <taxon>Bacteria</taxon>
        <taxon>Bacillati</taxon>
        <taxon>Bacillota</taxon>
        <taxon>Bacilli</taxon>
        <taxon>Bacillales</taxon>
        <taxon>Paenibacillaceae</taxon>
        <taxon>Paenibacillus</taxon>
    </lineage>
</organism>
<evidence type="ECO:0000256" key="1">
    <source>
        <dbReference type="ARBA" id="ARBA00022857"/>
    </source>
</evidence>
<dbReference type="Pfam" id="PF05893">
    <property type="entry name" value="LuxC"/>
    <property type="match status" value="1"/>
</dbReference>
<protein>
    <submittedName>
        <fullName evidence="2">Acyl-CoA reductase</fullName>
    </submittedName>
</protein>
<dbReference type="SUPFAM" id="SSF53720">
    <property type="entry name" value="ALDH-like"/>
    <property type="match status" value="1"/>
</dbReference>
<evidence type="ECO:0000313" key="3">
    <source>
        <dbReference type="Proteomes" id="UP001516620"/>
    </source>
</evidence>
<comment type="caution">
    <text evidence="2">The sequence shown here is derived from an EMBL/GenBank/DDBJ whole genome shotgun (WGS) entry which is preliminary data.</text>
</comment>
<evidence type="ECO:0000313" key="2">
    <source>
        <dbReference type="EMBL" id="MBM6997249.1"/>
    </source>
</evidence>
<proteinExistence type="predicted"/>
<dbReference type="RefSeq" id="WP_193417967.1">
    <property type="nucleotide sequence ID" value="NZ_JADCNN020000016.1"/>
</dbReference>
<dbReference type="InterPro" id="IPR008670">
    <property type="entry name" value="CoA_reduct_LuxC"/>
</dbReference>
<gene>
    <name evidence="2" type="ORF">IM700_016435</name>
</gene>
<keyword evidence="3" id="KW-1185">Reference proteome</keyword>
<dbReference type="InterPro" id="IPR016161">
    <property type="entry name" value="Ald_DH/histidinol_DH"/>
</dbReference>
<dbReference type="Proteomes" id="UP001516620">
    <property type="component" value="Unassembled WGS sequence"/>
</dbReference>
<keyword evidence="1" id="KW-0521">NADP</keyword>
<sequence>MSRKFFFPYEHGEEVLKQLSDKSPLTPFHPVVLTFAQALSQRFVRMRQYPEIIALGFWMRKASMGAMQQQWKQDTTGRIMKARGTVFHIAPSNVDTIFIYSWILSLLAGNRNIIRLSNKEQAQQHILLQEIVSELAKPAYQELAERNVILTYEHNDAITAELSGMCHVRVIWGGDATVNTVRRIPLLPVASELVFPDRFSLSLMKAEACNELEQTAFVQLVQQFYNDAYWFDQLACSSPRLIVWHGDHEEVKRAQDRFWRTLEEVHRDKASELLPALQVQKLTTGLWLAADQEVTEMVNRPAYVRVMLDHVKADVRERHCGGGFFMEMIVEEISHLLPILNDKDQTLSYFGYNKVELMELAANISDRGIDRIVPIGKALDFQETWDGQSFLRSFTREIVII</sequence>
<dbReference type="EMBL" id="JADCNN020000016">
    <property type="protein sequence ID" value="MBM6997249.1"/>
    <property type="molecule type" value="Genomic_DNA"/>
</dbReference>
<accession>A0ABS2HCF2</accession>
<name>A0ABS2HCF2_9BACL</name>